<dbReference type="PANTHER" id="PTHR30086:SF20">
    <property type="entry name" value="ARGININE EXPORTER PROTEIN ARGO-RELATED"/>
    <property type="match status" value="1"/>
</dbReference>
<comment type="subcellular location">
    <subcellularLocation>
        <location evidence="1">Cell membrane</location>
        <topology evidence="1">Multi-pass membrane protein</topology>
    </subcellularLocation>
</comment>
<name>A0AAE3VTW0_9HYPH</name>
<feature type="transmembrane region" description="Helical" evidence="6">
    <location>
        <begin position="39"/>
        <end position="64"/>
    </location>
</feature>
<evidence type="ECO:0000313" key="8">
    <source>
        <dbReference type="Proteomes" id="UP001229244"/>
    </source>
</evidence>
<feature type="transmembrane region" description="Helical" evidence="6">
    <location>
        <begin position="70"/>
        <end position="90"/>
    </location>
</feature>
<reference evidence="7" key="1">
    <citation type="submission" date="2023-07" db="EMBL/GenBank/DDBJ databases">
        <title>Genomic Encyclopedia of Type Strains, Phase IV (KMG-IV): sequencing the most valuable type-strain genomes for metagenomic binning, comparative biology and taxonomic classification.</title>
        <authorList>
            <person name="Goeker M."/>
        </authorList>
    </citation>
    <scope>NUCLEOTIDE SEQUENCE</scope>
    <source>
        <strain evidence="7">DSM 21202</strain>
    </source>
</reference>
<evidence type="ECO:0000256" key="4">
    <source>
        <dbReference type="ARBA" id="ARBA00022989"/>
    </source>
</evidence>
<keyword evidence="3 6" id="KW-0812">Transmembrane</keyword>
<dbReference type="GO" id="GO:0005886">
    <property type="term" value="C:plasma membrane"/>
    <property type="evidence" value="ECO:0007669"/>
    <property type="project" value="UniProtKB-SubCell"/>
</dbReference>
<evidence type="ECO:0000313" key="7">
    <source>
        <dbReference type="EMBL" id="MDQ0317526.1"/>
    </source>
</evidence>
<dbReference type="AlphaFoldDB" id="A0AAE3VTW0"/>
<dbReference type="Proteomes" id="UP001229244">
    <property type="component" value="Unassembled WGS sequence"/>
</dbReference>
<sequence>MLLDYLPYAVALAIAAAIPGPGIAASVGKALGSGFRPAFYFMNGLVLGDLTYLTLAVLGLAAIADLFGEVFVVVRLAGAAYLAWLAWHFWRAGIDPEAVHARQGAGFWPSFLSGFTITLGNPKTIIFYMALLPTVVDLHSVTVQSYGVLAVVTVVVLYAVVIPYIALASRARKVLRNPRALKVMNRSAAAAIAGAAAVIVARH</sequence>
<evidence type="ECO:0000256" key="6">
    <source>
        <dbReference type="SAM" id="Phobius"/>
    </source>
</evidence>
<dbReference type="EMBL" id="JAUSUL010000005">
    <property type="protein sequence ID" value="MDQ0317526.1"/>
    <property type="molecule type" value="Genomic_DNA"/>
</dbReference>
<dbReference type="GO" id="GO:0015171">
    <property type="term" value="F:amino acid transmembrane transporter activity"/>
    <property type="evidence" value="ECO:0007669"/>
    <property type="project" value="TreeGrafter"/>
</dbReference>
<gene>
    <name evidence="7" type="ORF">J2S73_004010</name>
</gene>
<dbReference type="InterPro" id="IPR001123">
    <property type="entry name" value="LeuE-type"/>
</dbReference>
<organism evidence="7 8">
    <name type="scientific">Amorphus orientalis</name>
    <dbReference type="NCBI Taxonomy" id="649198"/>
    <lineage>
        <taxon>Bacteria</taxon>
        <taxon>Pseudomonadati</taxon>
        <taxon>Pseudomonadota</taxon>
        <taxon>Alphaproteobacteria</taxon>
        <taxon>Hyphomicrobiales</taxon>
        <taxon>Amorphaceae</taxon>
        <taxon>Amorphus</taxon>
    </lineage>
</organism>
<keyword evidence="4 6" id="KW-1133">Transmembrane helix</keyword>
<keyword evidence="5 6" id="KW-0472">Membrane</keyword>
<protein>
    <submittedName>
        <fullName evidence="7">Threonine/homoserine/homoserine lactone efflux protein</fullName>
    </submittedName>
</protein>
<keyword evidence="8" id="KW-1185">Reference proteome</keyword>
<comment type="caution">
    <text evidence="7">The sequence shown here is derived from an EMBL/GenBank/DDBJ whole genome shotgun (WGS) entry which is preliminary data.</text>
</comment>
<dbReference type="PANTHER" id="PTHR30086">
    <property type="entry name" value="ARGININE EXPORTER PROTEIN ARGO"/>
    <property type="match status" value="1"/>
</dbReference>
<evidence type="ECO:0000256" key="3">
    <source>
        <dbReference type="ARBA" id="ARBA00022692"/>
    </source>
</evidence>
<keyword evidence="2" id="KW-1003">Cell membrane</keyword>
<feature type="transmembrane region" description="Helical" evidence="6">
    <location>
        <begin position="6"/>
        <end position="27"/>
    </location>
</feature>
<evidence type="ECO:0000256" key="5">
    <source>
        <dbReference type="ARBA" id="ARBA00023136"/>
    </source>
</evidence>
<proteinExistence type="predicted"/>
<dbReference type="RefSeq" id="WP_306887446.1">
    <property type="nucleotide sequence ID" value="NZ_JAUSUL010000005.1"/>
</dbReference>
<evidence type="ECO:0000256" key="2">
    <source>
        <dbReference type="ARBA" id="ARBA00022475"/>
    </source>
</evidence>
<evidence type="ECO:0000256" key="1">
    <source>
        <dbReference type="ARBA" id="ARBA00004651"/>
    </source>
</evidence>
<feature type="transmembrane region" description="Helical" evidence="6">
    <location>
        <begin position="111"/>
        <end position="131"/>
    </location>
</feature>
<feature type="transmembrane region" description="Helical" evidence="6">
    <location>
        <begin position="143"/>
        <end position="167"/>
    </location>
</feature>
<dbReference type="Pfam" id="PF01810">
    <property type="entry name" value="LysE"/>
    <property type="match status" value="1"/>
</dbReference>
<accession>A0AAE3VTW0</accession>